<evidence type="ECO:0000313" key="3">
    <source>
        <dbReference type="Proteomes" id="UP001595851"/>
    </source>
</evidence>
<protein>
    <recommendedName>
        <fullName evidence="4">TraR/DksA family transcriptional regulator</fullName>
    </recommendedName>
</protein>
<dbReference type="Proteomes" id="UP001595851">
    <property type="component" value="Unassembled WGS sequence"/>
</dbReference>
<comment type="caution">
    <text evidence="2">The sequence shown here is derived from an EMBL/GenBank/DDBJ whole genome shotgun (WGS) entry which is preliminary data.</text>
</comment>
<evidence type="ECO:0000313" key="2">
    <source>
        <dbReference type="EMBL" id="MFC4006617.1"/>
    </source>
</evidence>
<gene>
    <name evidence="2" type="ORF">ACFOY2_05255</name>
</gene>
<evidence type="ECO:0008006" key="4">
    <source>
        <dbReference type="Google" id="ProtNLM"/>
    </source>
</evidence>
<dbReference type="RefSeq" id="WP_379526757.1">
    <property type="nucleotide sequence ID" value="NZ_JBHSBI010000002.1"/>
</dbReference>
<organism evidence="2 3">
    <name type="scientific">Nonomuraea purpurea</name>
    <dbReference type="NCBI Taxonomy" id="1849276"/>
    <lineage>
        <taxon>Bacteria</taxon>
        <taxon>Bacillati</taxon>
        <taxon>Actinomycetota</taxon>
        <taxon>Actinomycetes</taxon>
        <taxon>Streptosporangiales</taxon>
        <taxon>Streptosporangiaceae</taxon>
        <taxon>Nonomuraea</taxon>
    </lineage>
</organism>
<name>A0ABV8FXZ7_9ACTN</name>
<dbReference type="EMBL" id="JBHSBI010000002">
    <property type="protein sequence ID" value="MFC4006617.1"/>
    <property type="molecule type" value="Genomic_DNA"/>
</dbReference>
<reference evidence="3" key="1">
    <citation type="journal article" date="2019" name="Int. J. Syst. Evol. Microbiol.">
        <title>The Global Catalogue of Microorganisms (GCM) 10K type strain sequencing project: providing services to taxonomists for standard genome sequencing and annotation.</title>
        <authorList>
            <consortium name="The Broad Institute Genomics Platform"/>
            <consortium name="The Broad Institute Genome Sequencing Center for Infectious Disease"/>
            <person name="Wu L."/>
            <person name="Ma J."/>
        </authorList>
    </citation>
    <scope>NUCLEOTIDE SEQUENCE [LARGE SCALE GENOMIC DNA]</scope>
    <source>
        <strain evidence="3">TBRC 1276</strain>
    </source>
</reference>
<evidence type="ECO:0000256" key="1">
    <source>
        <dbReference type="SAM" id="MobiDB-lite"/>
    </source>
</evidence>
<keyword evidence="3" id="KW-1185">Reference proteome</keyword>
<sequence>MSSLDQAEELEARAAALRAEHRLELENEEAVKAYLANPSEETKDAKQATAEALHNARAQRRSNGVQVGGDAFVDEEA</sequence>
<accession>A0ABV8FXZ7</accession>
<proteinExistence type="predicted"/>
<feature type="region of interest" description="Disordered" evidence="1">
    <location>
        <begin position="40"/>
        <end position="77"/>
    </location>
</feature>